<dbReference type="GO" id="GO:0008233">
    <property type="term" value="F:peptidase activity"/>
    <property type="evidence" value="ECO:0007669"/>
    <property type="project" value="UniProtKB-KW"/>
</dbReference>
<keyword evidence="2" id="KW-0378">Hydrolase</keyword>
<accession>A0A7Y9ZBB6</accession>
<dbReference type="EMBL" id="JACBZO010000001">
    <property type="protein sequence ID" value="NYI41048.1"/>
    <property type="molecule type" value="Genomic_DNA"/>
</dbReference>
<dbReference type="InterPro" id="IPR002931">
    <property type="entry name" value="Transglutaminase-like"/>
</dbReference>
<dbReference type="Pfam" id="PF01841">
    <property type="entry name" value="Transglut_core"/>
    <property type="match status" value="1"/>
</dbReference>
<dbReference type="SMART" id="SM00460">
    <property type="entry name" value="TGc"/>
    <property type="match status" value="1"/>
</dbReference>
<dbReference type="SUPFAM" id="SSF54001">
    <property type="entry name" value="Cysteine proteinases"/>
    <property type="match status" value="1"/>
</dbReference>
<reference evidence="2 3" key="1">
    <citation type="submission" date="2020-07" db="EMBL/GenBank/DDBJ databases">
        <title>Sequencing the genomes of 1000 actinobacteria strains.</title>
        <authorList>
            <person name="Klenk H.-P."/>
        </authorList>
    </citation>
    <scope>NUCLEOTIDE SEQUENCE [LARGE SCALE GENOMIC DNA]</scope>
    <source>
        <strain evidence="2 3">DSM 19970</strain>
    </source>
</reference>
<evidence type="ECO:0000313" key="2">
    <source>
        <dbReference type="EMBL" id="NYI41048.1"/>
    </source>
</evidence>
<protein>
    <submittedName>
        <fullName evidence="2">Transglutaminase-like putative cysteine protease</fullName>
    </submittedName>
</protein>
<keyword evidence="3" id="KW-1185">Reference proteome</keyword>
<dbReference type="GO" id="GO:0006508">
    <property type="term" value="P:proteolysis"/>
    <property type="evidence" value="ECO:0007669"/>
    <property type="project" value="UniProtKB-KW"/>
</dbReference>
<evidence type="ECO:0000259" key="1">
    <source>
        <dbReference type="SMART" id="SM00460"/>
    </source>
</evidence>
<proteinExistence type="predicted"/>
<dbReference type="OrthoDB" id="9804023at2"/>
<evidence type="ECO:0000313" key="3">
    <source>
        <dbReference type="Proteomes" id="UP000547973"/>
    </source>
</evidence>
<dbReference type="Pfam" id="PF08379">
    <property type="entry name" value="Bact_transglu_N"/>
    <property type="match status" value="1"/>
</dbReference>
<sequence length="278" mass="30926">MTVLKIVHSTTFTYDKPISNSYNEARLTPAWLSRQRVLESKLEIHPESWQSQYRDYWETDVVVFEVTEPHTALTVVATSQVEVLPTTHKAERVGWDGLEGPMFQDLLSEYLAQSDATEPTEDLAAFALQARDEGTPDEAARAICDHLHQQMNYVTGSTSVHTPARDAWAAKSGVCQDFAHLAIGALRHIGIPARYVSGYLHPNTDAAVGETVRGESHAWVEWWTGDWFGFDPTNDKEVADHHVVVARAREYRDVPPLSGVFGGSTSNLDVQVLVTLLA</sequence>
<dbReference type="InterPro" id="IPR013589">
    <property type="entry name" value="Bac_transglu_N"/>
</dbReference>
<gene>
    <name evidence="2" type="ORF">BKA03_001167</name>
</gene>
<dbReference type="RefSeq" id="WP_062075299.1">
    <property type="nucleotide sequence ID" value="NZ_BBRC01000007.1"/>
</dbReference>
<feature type="domain" description="Transglutaminase-like" evidence="1">
    <location>
        <begin position="167"/>
        <end position="234"/>
    </location>
</feature>
<comment type="caution">
    <text evidence="2">The sequence shown here is derived from an EMBL/GenBank/DDBJ whole genome shotgun (WGS) entry which is preliminary data.</text>
</comment>
<dbReference type="Proteomes" id="UP000547973">
    <property type="component" value="Unassembled WGS sequence"/>
</dbReference>
<dbReference type="Gene3D" id="3.10.620.30">
    <property type="match status" value="1"/>
</dbReference>
<dbReference type="InterPro" id="IPR038765">
    <property type="entry name" value="Papain-like_cys_pep_sf"/>
</dbReference>
<dbReference type="PANTHER" id="PTHR33490:SF6">
    <property type="entry name" value="SLL1049 PROTEIN"/>
    <property type="match status" value="1"/>
</dbReference>
<dbReference type="AlphaFoldDB" id="A0A7Y9ZBB6"/>
<organism evidence="2 3">
    <name type="scientific">Demequina lutea</name>
    <dbReference type="NCBI Taxonomy" id="431489"/>
    <lineage>
        <taxon>Bacteria</taxon>
        <taxon>Bacillati</taxon>
        <taxon>Actinomycetota</taxon>
        <taxon>Actinomycetes</taxon>
        <taxon>Micrococcales</taxon>
        <taxon>Demequinaceae</taxon>
        <taxon>Demequina</taxon>
    </lineage>
</organism>
<name>A0A7Y9ZBB6_9MICO</name>
<dbReference type="PANTHER" id="PTHR33490">
    <property type="entry name" value="BLR5614 PROTEIN-RELATED"/>
    <property type="match status" value="1"/>
</dbReference>
<keyword evidence="2" id="KW-0645">Protease</keyword>